<dbReference type="Proteomes" id="UP000001304">
    <property type="component" value="Chromosome"/>
</dbReference>
<protein>
    <submittedName>
        <fullName evidence="1">PaREP1/PaREP8 domain containing family protein</fullName>
    </submittedName>
</protein>
<dbReference type="InterPro" id="IPR010268">
    <property type="entry name" value="PaREP1"/>
</dbReference>
<dbReference type="HOGENOM" id="CLU_115256_4_0_2"/>
<dbReference type="PANTHER" id="PTHR34237">
    <property type="entry name" value="PAREP8-RELATED"/>
    <property type="match status" value="1"/>
</dbReference>
<evidence type="ECO:0000313" key="1">
    <source>
        <dbReference type="EMBL" id="ADM27653.1"/>
    </source>
</evidence>
<reference evidence="1 2" key="1">
    <citation type="journal article" date="2010" name="Stand. Genomic Sci.">
        <title>Complete genome sequence of Ignisphaera aggregans type strain (AQ1.S1).</title>
        <authorList>
            <person name="Goker M."/>
            <person name="Held B."/>
            <person name="Lapidus A."/>
            <person name="Nolan M."/>
            <person name="Spring S."/>
            <person name="Yasawong M."/>
            <person name="Lucas S."/>
            <person name="Glavina Del Rio T."/>
            <person name="Tice H."/>
            <person name="Cheng J.F."/>
            <person name="Goodwin L."/>
            <person name="Tapia R."/>
            <person name="Pitluck S."/>
            <person name="Liolios K."/>
            <person name="Ivanova N."/>
            <person name="Mavromatis K."/>
            <person name="Mikhailova N."/>
            <person name="Pati A."/>
            <person name="Chen A."/>
            <person name="Palaniappan K."/>
            <person name="Brambilla E."/>
            <person name="Land M."/>
            <person name="Hauser L."/>
            <person name="Chang Y.J."/>
            <person name="Jeffries C.D."/>
            <person name="Brettin T."/>
            <person name="Detter J.C."/>
            <person name="Han C."/>
            <person name="Rohde M."/>
            <person name="Sikorski J."/>
            <person name="Woyke T."/>
            <person name="Bristow J."/>
            <person name="Eisen J.A."/>
            <person name="Markowitz V."/>
            <person name="Hugenholtz P."/>
            <person name="Kyrpides N.C."/>
            <person name="Klenk H.P."/>
        </authorList>
    </citation>
    <scope>NUCLEOTIDE SEQUENCE [LARGE SCALE GENOMIC DNA]</scope>
    <source>
        <strain evidence="2">DSM 17230 / JCM 13409 / AQ1.S1</strain>
    </source>
</reference>
<evidence type="ECO:0000313" key="2">
    <source>
        <dbReference type="Proteomes" id="UP000001304"/>
    </source>
</evidence>
<dbReference type="BioCyc" id="IAGG583356:GHAH-819-MONOMER"/>
<organism evidence="1 2">
    <name type="scientific">Ignisphaera aggregans (strain DSM 17230 / JCM 13409 / AQ1.S1)</name>
    <dbReference type="NCBI Taxonomy" id="583356"/>
    <lineage>
        <taxon>Archaea</taxon>
        <taxon>Thermoproteota</taxon>
        <taxon>Thermoprotei</taxon>
        <taxon>Desulfurococcales</taxon>
        <taxon>Desulfurococcaceae</taxon>
        <taxon>Ignisphaera</taxon>
    </lineage>
</organism>
<keyword evidence="2" id="KW-1185">Reference proteome</keyword>
<gene>
    <name evidence="1" type="ordered locus">Igag_0830</name>
</gene>
<accession>E0STN7</accession>
<dbReference type="AlphaFoldDB" id="E0STN7"/>
<dbReference type="KEGG" id="iag:Igag_0830"/>
<dbReference type="PANTHER" id="PTHR34237:SF1">
    <property type="entry name" value="PAREP8"/>
    <property type="match status" value="1"/>
</dbReference>
<dbReference type="Pfam" id="PF05942">
    <property type="entry name" value="PaREP1"/>
    <property type="match status" value="1"/>
</dbReference>
<dbReference type="STRING" id="583356.Igag_0830"/>
<name>E0STN7_IGNAA</name>
<proteinExistence type="predicted"/>
<dbReference type="EMBL" id="CP002098">
    <property type="protein sequence ID" value="ADM27653.1"/>
    <property type="molecule type" value="Genomic_DNA"/>
</dbReference>
<sequence length="160" mass="18483">MAIAIRLPKKIVERLENEATKLGLTLEEYLVELISGHLDPISRAYEYIEVAKDLLEQAGEELSEGNIRQAAEKIWGSATLAVKAYADFSEDRRLRSHGELWEYTKTLMKIFGDWVYDSWMAANGMHTCFYEGWCTAEHVEEALKRVKRLVEEIMKIITKQ</sequence>
<dbReference type="Gene3D" id="1.20.120.330">
    <property type="entry name" value="Nucleotidyltransferases domain 2"/>
    <property type="match status" value="1"/>
</dbReference>